<dbReference type="PROSITE" id="PS51186">
    <property type="entry name" value="GNAT"/>
    <property type="match status" value="1"/>
</dbReference>
<evidence type="ECO:0000313" key="3">
    <source>
        <dbReference type="Proteomes" id="UP000711614"/>
    </source>
</evidence>
<sequence>MPPFTLSTSAAISDAELLSLYGSVGWTSYTNDPEVLFRAVKNSAFLVSAWNAGGRLVGLARTISDDATICYLQDILVHPEHQGTGVGRALLEQVLERYCDVRQTVLITDDEPWQRAFYESMGLTEGADFSDGPVRVFAKFR</sequence>
<dbReference type="Proteomes" id="UP000711614">
    <property type="component" value="Unassembled WGS sequence"/>
</dbReference>
<dbReference type="EMBL" id="JAGIOI010000001">
    <property type="protein sequence ID" value="MBP2413399.1"/>
    <property type="molecule type" value="Genomic_DNA"/>
</dbReference>
<dbReference type="PANTHER" id="PTHR43233">
    <property type="entry name" value="FAMILY N-ACETYLTRANSFERASE, PUTATIVE (AFU_ORTHOLOGUE AFUA_6G03350)-RELATED"/>
    <property type="match status" value="1"/>
</dbReference>
<keyword evidence="3" id="KW-1185">Reference proteome</keyword>
<accession>A0ABS4YXG5</accession>
<dbReference type="RefSeq" id="WP_209680641.1">
    <property type="nucleotide sequence ID" value="NZ_JAGIOI010000001.1"/>
</dbReference>
<organism evidence="2 3">
    <name type="scientific">Arthrobacter stackebrandtii</name>
    <dbReference type="NCBI Taxonomy" id="272161"/>
    <lineage>
        <taxon>Bacteria</taxon>
        <taxon>Bacillati</taxon>
        <taxon>Actinomycetota</taxon>
        <taxon>Actinomycetes</taxon>
        <taxon>Micrococcales</taxon>
        <taxon>Micrococcaceae</taxon>
        <taxon>Arthrobacter</taxon>
    </lineage>
</organism>
<name>A0ABS4YXG5_9MICC</name>
<dbReference type="SUPFAM" id="SSF55729">
    <property type="entry name" value="Acyl-CoA N-acyltransferases (Nat)"/>
    <property type="match status" value="1"/>
</dbReference>
<gene>
    <name evidence="2" type="ORF">JOF48_002198</name>
</gene>
<evidence type="ECO:0000313" key="2">
    <source>
        <dbReference type="EMBL" id="MBP2413399.1"/>
    </source>
</evidence>
<reference evidence="2 3" key="1">
    <citation type="submission" date="2021-03" db="EMBL/GenBank/DDBJ databases">
        <title>Sequencing the genomes of 1000 actinobacteria strains.</title>
        <authorList>
            <person name="Klenk H.-P."/>
        </authorList>
    </citation>
    <scope>NUCLEOTIDE SEQUENCE [LARGE SCALE GENOMIC DNA]</scope>
    <source>
        <strain evidence="2 3">DSM 16005</strain>
    </source>
</reference>
<dbReference type="CDD" id="cd04301">
    <property type="entry name" value="NAT_SF"/>
    <property type="match status" value="1"/>
</dbReference>
<dbReference type="InterPro" id="IPR016181">
    <property type="entry name" value="Acyl_CoA_acyltransferase"/>
</dbReference>
<dbReference type="PANTHER" id="PTHR43233:SF1">
    <property type="entry name" value="FAMILY N-ACETYLTRANSFERASE, PUTATIVE (AFU_ORTHOLOGUE AFUA_6G03350)-RELATED"/>
    <property type="match status" value="1"/>
</dbReference>
<dbReference type="Gene3D" id="3.40.630.30">
    <property type="match status" value="1"/>
</dbReference>
<evidence type="ECO:0000259" key="1">
    <source>
        <dbReference type="PROSITE" id="PS51186"/>
    </source>
</evidence>
<dbReference type="Pfam" id="PF13508">
    <property type="entry name" value="Acetyltransf_7"/>
    <property type="match status" value="1"/>
</dbReference>
<dbReference type="InterPro" id="IPR053144">
    <property type="entry name" value="Acetyltransferase_Butenolide"/>
</dbReference>
<dbReference type="InterPro" id="IPR000182">
    <property type="entry name" value="GNAT_dom"/>
</dbReference>
<comment type="caution">
    <text evidence="2">The sequence shown here is derived from an EMBL/GenBank/DDBJ whole genome shotgun (WGS) entry which is preliminary data.</text>
</comment>
<feature type="domain" description="N-acetyltransferase" evidence="1">
    <location>
        <begin position="10"/>
        <end position="141"/>
    </location>
</feature>
<protein>
    <submittedName>
        <fullName evidence="2">GNAT superfamily N-acetyltransferase</fullName>
    </submittedName>
</protein>
<proteinExistence type="predicted"/>